<organism evidence="3 4">
    <name type="scientific">Fusarium sarcochroum</name>
    <dbReference type="NCBI Taxonomy" id="1208366"/>
    <lineage>
        <taxon>Eukaryota</taxon>
        <taxon>Fungi</taxon>
        <taxon>Dikarya</taxon>
        <taxon>Ascomycota</taxon>
        <taxon>Pezizomycotina</taxon>
        <taxon>Sordariomycetes</taxon>
        <taxon>Hypocreomycetidae</taxon>
        <taxon>Hypocreales</taxon>
        <taxon>Nectriaceae</taxon>
        <taxon>Fusarium</taxon>
        <taxon>Fusarium lateritium species complex</taxon>
    </lineage>
</organism>
<comment type="caution">
    <text evidence="3">The sequence shown here is derived from an EMBL/GenBank/DDBJ whole genome shotgun (WGS) entry which is preliminary data.</text>
</comment>
<gene>
    <name evidence="3" type="ORF">FSARC_8865</name>
</gene>
<evidence type="ECO:0000256" key="1">
    <source>
        <dbReference type="SAM" id="MobiDB-lite"/>
    </source>
</evidence>
<accession>A0A8H4X5V8</accession>
<reference evidence="3" key="1">
    <citation type="journal article" date="2020" name="BMC Genomics">
        <title>Correction to: Identification and distribution of gene clusters required for synthesis of sphingolipid metabolism inhibitors in diverse species of the filamentous fungus Fusarium.</title>
        <authorList>
            <person name="Kim H.S."/>
            <person name="Lohmar J.M."/>
            <person name="Busman M."/>
            <person name="Brown D.W."/>
            <person name="Naumann T.A."/>
            <person name="Divon H.H."/>
            <person name="Lysoe E."/>
            <person name="Uhlig S."/>
            <person name="Proctor R.H."/>
        </authorList>
    </citation>
    <scope>NUCLEOTIDE SEQUENCE</scope>
    <source>
        <strain evidence="3">NRRL 20472</strain>
    </source>
</reference>
<feature type="region of interest" description="Disordered" evidence="1">
    <location>
        <begin position="56"/>
        <end position="76"/>
    </location>
</feature>
<dbReference type="Pfam" id="PF25540">
    <property type="entry name" value="DUF7923"/>
    <property type="match status" value="1"/>
</dbReference>
<feature type="compositionally biased region" description="Polar residues" evidence="1">
    <location>
        <begin position="60"/>
        <end position="69"/>
    </location>
</feature>
<proteinExistence type="predicted"/>
<keyword evidence="4" id="KW-1185">Reference proteome</keyword>
<dbReference type="Proteomes" id="UP000622797">
    <property type="component" value="Unassembled WGS sequence"/>
</dbReference>
<sequence length="76" mass="8655">MQPSSTIINVSRATIEEREDRERYKQLAREQERNPFALVVVDGDGYIFDEDFLKDGGQGTSRAAKQPNDTIKDSLH</sequence>
<dbReference type="EMBL" id="JABEXW010000496">
    <property type="protein sequence ID" value="KAF4963092.1"/>
    <property type="molecule type" value="Genomic_DNA"/>
</dbReference>
<reference evidence="3" key="2">
    <citation type="submission" date="2020-05" db="EMBL/GenBank/DDBJ databases">
        <authorList>
            <person name="Kim H.-S."/>
            <person name="Proctor R.H."/>
            <person name="Brown D.W."/>
        </authorList>
    </citation>
    <scope>NUCLEOTIDE SEQUENCE</scope>
    <source>
        <strain evidence="3">NRRL 20472</strain>
    </source>
</reference>
<feature type="domain" description="DUF7923" evidence="2">
    <location>
        <begin position="31"/>
        <end position="75"/>
    </location>
</feature>
<evidence type="ECO:0000313" key="3">
    <source>
        <dbReference type="EMBL" id="KAF4963092.1"/>
    </source>
</evidence>
<dbReference type="OrthoDB" id="2270193at2759"/>
<evidence type="ECO:0000313" key="4">
    <source>
        <dbReference type="Proteomes" id="UP000622797"/>
    </source>
</evidence>
<protein>
    <recommendedName>
        <fullName evidence="2">DUF7923 domain-containing protein</fullName>
    </recommendedName>
</protein>
<evidence type="ECO:0000259" key="2">
    <source>
        <dbReference type="Pfam" id="PF25540"/>
    </source>
</evidence>
<dbReference type="InterPro" id="IPR057683">
    <property type="entry name" value="DUF7923"/>
</dbReference>
<dbReference type="AlphaFoldDB" id="A0A8H4X5V8"/>
<name>A0A8H4X5V8_9HYPO</name>